<organism evidence="1 2">
    <name type="scientific">Georgenia halotolerans</name>
    <dbReference type="NCBI Taxonomy" id="3028317"/>
    <lineage>
        <taxon>Bacteria</taxon>
        <taxon>Bacillati</taxon>
        <taxon>Actinomycetota</taxon>
        <taxon>Actinomycetes</taxon>
        <taxon>Micrococcales</taxon>
        <taxon>Bogoriellaceae</taxon>
        <taxon>Georgenia</taxon>
    </lineage>
</organism>
<dbReference type="Proteomes" id="UP001165561">
    <property type="component" value="Unassembled WGS sequence"/>
</dbReference>
<proteinExistence type="predicted"/>
<keyword evidence="2" id="KW-1185">Reference proteome</keyword>
<accession>A0ABT5TS26</accession>
<evidence type="ECO:0008006" key="3">
    <source>
        <dbReference type="Google" id="ProtNLM"/>
    </source>
</evidence>
<evidence type="ECO:0000313" key="1">
    <source>
        <dbReference type="EMBL" id="MDD9204874.1"/>
    </source>
</evidence>
<name>A0ABT5TS26_9MICO</name>
<comment type="caution">
    <text evidence="1">The sequence shown here is derived from an EMBL/GenBank/DDBJ whole genome shotgun (WGS) entry which is preliminary data.</text>
</comment>
<gene>
    <name evidence="1" type="ORF">PU560_00175</name>
</gene>
<protein>
    <recommendedName>
        <fullName evidence="3">VCBS repeat-containing protein</fullName>
    </recommendedName>
</protein>
<sequence length="83" mass="9364">GGRITEARVECDTGSTTITREFDLRFGMYSSWWRMPPPQQGFFLSNSLGGDAEIHFMYGRPSDDVLIGDWDGDGQDTVMIRRG</sequence>
<feature type="non-terminal residue" evidence="1">
    <location>
        <position position="1"/>
    </location>
</feature>
<reference evidence="1" key="1">
    <citation type="submission" date="2023-02" db="EMBL/GenBank/DDBJ databases">
        <title>Georgenia sp.10Sc9-8, isolated from a soil sample collected from the Taklamakan desert.</title>
        <authorList>
            <person name="Liu S."/>
        </authorList>
    </citation>
    <scope>NUCLEOTIDE SEQUENCE</scope>
    <source>
        <strain evidence="1">10Sc9-8</strain>
    </source>
</reference>
<dbReference type="EMBL" id="JARACI010000042">
    <property type="protein sequence ID" value="MDD9204874.1"/>
    <property type="molecule type" value="Genomic_DNA"/>
</dbReference>
<feature type="non-terminal residue" evidence="1">
    <location>
        <position position="83"/>
    </location>
</feature>
<evidence type="ECO:0000313" key="2">
    <source>
        <dbReference type="Proteomes" id="UP001165561"/>
    </source>
</evidence>